<dbReference type="Pfam" id="PF22776">
    <property type="entry name" value="K_trans_C"/>
    <property type="match status" value="1"/>
</dbReference>
<comment type="subcellular location">
    <subcellularLocation>
        <location evidence="1">Membrane</location>
        <topology evidence="1">Multi-pass membrane protein</topology>
    </subcellularLocation>
</comment>
<dbReference type="PANTHER" id="PTHR30540:SF83">
    <property type="entry name" value="K+ POTASSIUM TRANSPORTER"/>
    <property type="match status" value="1"/>
</dbReference>
<dbReference type="InterPro" id="IPR053951">
    <property type="entry name" value="K_trans_N"/>
</dbReference>
<keyword evidence="3" id="KW-0813">Transport</keyword>
<evidence type="ECO:0000256" key="10">
    <source>
        <dbReference type="SAM" id="Phobius"/>
    </source>
</evidence>
<organism evidence="13 14">
    <name type="scientific">[Myrmecia] bisecta</name>
    <dbReference type="NCBI Taxonomy" id="41462"/>
    <lineage>
        <taxon>Eukaryota</taxon>
        <taxon>Viridiplantae</taxon>
        <taxon>Chlorophyta</taxon>
        <taxon>core chlorophytes</taxon>
        <taxon>Trebouxiophyceae</taxon>
        <taxon>Trebouxiales</taxon>
        <taxon>Trebouxiaceae</taxon>
        <taxon>Myrmecia</taxon>
    </lineage>
</organism>
<feature type="domain" description="K+ potassium transporter integral membrane" evidence="11">
    <location>
        <begin position="262"/>
        <end position="311"/>
    </location>
</feature>
<reference evidence="13 14" key="1">
    <citation type="journal article" date="2024" name="Nat. Commun.">
        <title>Phylogenomics reveals the evolutionary origins of lichenization in chlorophyte algae.</title>
        <authorList>
            <person name="Puginier C."/>
            <person name="Libourel C."/>
            <person name="Otte J."/>
            <person name="Skaloud P."/>
            <person name="Haon M."/>
            <person name="Grisel S."/>
            <person name="Petersen M."/>
            <person name="Berrin J.G."/>
            <person name="Delaux P.M."/>
            <person name="Dal Grande F."/>
            <person name="Keller J."/>
        </authorList>
    </citation>
    <scope>NUCLEOTIDE SEQUENCE [LARGE SCALE GENOMIC DNA]</scope>
    <source>
        <strain evidence="13 14">SAG 2043</strain>
    </source>
</reference>
<proteinExistence type="inferred from homology"/>
<dbReference type="Pfam" id="PF02705">
    <property type="entry name" value="K_trans"/>
    <property type="match status" value="2"/>
</dbReference>
<keyword evidence="6" id="KW-0630">Potassium</keyword>
<feature type="transmembrane region" description="Helical" evidence="10">
    <location>
        <begin position="187"/>
        <end position="206"/>
    </location>
</feature>
<protein>
    <submittedName>
        <fullName evidence="13">Uncharacterized protein</fullName>
    </submittedName>
</protein>
<evidence type="ECO:0000256" key="7">
    <source>
        <dbReference type="ARBA" id="ARBA00022989"/>
    </source>
</evidence>
<keyword evidence="9 10" id="KW-0472">Membrane</keyword>
<feature type="transmembrane region" description="Helical" evidence="10">
    <location>
        <begin position="218"/>
        <end position="240"/>
    </location>
</feature>
<evidence type="ECO:0000256" key="8">
    <source>
        <dbReference type="ARBA" id="ARBA00023065"/>
    </source>
</evidence>
<evidence type="ECO:0000259" key="12">
    <source>
        <dbReference type="Pfam" id="PF22776"/>
    </source>
</evidence>
<keyword evidence="14" id="KW-1185">Reference proteome</keyword>
<evidence type="ECO:0000259" key="11">
    <source>
        <dbReference type="Pfam" id="PF02705"/>
    </source>
</evidence>
<evidence type="ECO:0000256" key="4">
    <source>
        <dbReference type="ARBA" id="ARBA00022538"/>
    </source>
</evidence>
<comment type="similarity">
    <text evidence="2">Belongs to the HAK/KUP transporter (TC 2.A.72.3) family.</text>
</comment>
<dbReference type="PANTHER" id="PTHR30540">
    <property type="entry name" value="OSMOTIC STRESS POTASSIUM TRANSPORTER"/>
    <property type="match status" value="1"/>
</dbReference>
<keyword evidence="5 10" id="KW-0812">Transmembrane</keyword>
<feature type="transmembrane region" description="Helical" evidence="10">
    <location>
        <begin position="68"/>
        <end position="90"/>
    </location>
</feature>
<comment type="caution">
    <text evidence="13">The sequence shown here is derived from an EMBL/GenBank/DDBJ whole genome shotgun (WGS) entry which is preliminary data.</text>
</comment>
<evidence type="ECO:0000256" key="5">
    <source>
        <dbReference type="ARBA" id="ARBA00022692"/>
    </source>
</evidence>
<dbReference type="GO" id="GO:0015079">
    <property type="term" value="F:potassium ion transmembrane transporter activity"/>
    <property type="evidence" value="ECO:0007669"/>
    <property type="project" value="InterPro"/>
</dbReference>
<evidence type="ECO:0000256" key="1">
    <source>
        <dbReference type="ARBA" id="ARBA00004141"/>
    </source>
</evidence>
<accession>A0AAW1R4Z9</accession>
<feature type="transmembrane region" description="Helical" evidence="10">
    <location>
        <begin position="246"/>
        <end position="265"/>
    </location>
</feature>
<keyword evidence="4" id="KW-0633">Potassium transport</keyword>
<evidence type="ECO:0000313" key="14">
    <source>
        <dbReference type="Proteomes" id="UP001489004"/>
    </source>
</evidence>
<dbReference type="InterPro" id="IPR003855">
    <property type="entry name" value="K+_transporter"/>
</dbReference>
<feature type="domain" description="K+ potassium transporter integral membrane" evidence="11">
    <location>
        <begin position="2"/>
        <end position="255"/>
    </location>
</feature>
<gene>
    <name evidence="13" type="ORF">WJX72_001128</name>
</gene>
<evidence type="ECO:0000256" key="6">
    <source>
        <dbReference type="ARBA" id="ARBA00022958"/>
    </source>
</evidence>
<dbReference type="AlphaFoldDB" id="A0AAW1R4Z9"/>
<dbReference type="EMBL" id="JALJOR010000001">
    <property type="protein sequence ID" value="KAK9828620.1"/>
    <property type="molecule type" value="Genomic_DNA"/>
</dbReference>
<keyword evidence="8" id="KW-0406">Ion transport</keyword>
<evidence type="ECO:0000256" key="3">
    <source>
        <dbReference type="ARBA" id="ARBA00022448"/>
    </source>
</evidence>
<dbReference type="InterPro" id="IPR053952">
    <property type="entry name" value="K_trans_C"/>
</dbReference>
<dbReference type="Proteomes" id="UP001489004">
    <property type="component" value="Unassembled WGS sequence"/>
</dbReference>
<name>A0AAW1R4Z9_9CHLO</name>
<evidence type="ECO:0000256" key="9">
    <source>
        <dbReference type="ARBA" id="ARBA00023136"/>
    </source>
</evidence>
<evidence type="ECO:0000313" key="13">
    <source>
        <dbReference type="EMBL" id="KAK9828620.1"/>
    </source>
</evidence>
<feature type="transmembrane region" description="Helical" evidence="10">
    <location>
        <begin position="141"/>
        <end position="167"/>
    </location>
</feature>
<keyword evidence="7 10" id="KW-1133">Transmembrane helix</keyword>
<sequence>MFDDHGEGGTFALYSLLCRHLGIIPGLSGKPTLEDRGLERYSVYPTRVQHEQCSPAARIRAFFRNSGAAQMVLLLVVVLMTSLVIGDGVLTPEQTVLGAFGAIQVKAPSFPQHSIAGIAMAVLAVIFLLQPLGTARIGFMYAPIVFLWFTFNIINGIHNIAVFYPAIFKVISPYYLYVFFRDHPTTAWQQGATIFLCLTGAEASYADLGHFSRPAIRLAFLGVLYPTVILTYFGQAAWLIKHPEGFATSFFLSVPWNTGDFWIVVKQSMALSCFPRMKMIHTSTKVTGQMWVPAAMVFMMAFAIGAARFFELLGRDPESNGLLETERHVPLRRLPGIGLLYTDHVGEEHAPTVLSVFVRRLHALPETTVLIKIRQMPVSSVSREERLIARAISGFPDMFEVVARYGYMDKVSQGPEFVADLVKQLELLGKVFDDEERERVTYTILDAKLKGTGTWYSFKRNFVDWIYAPFAQLVSVKTSETWGIPHDALIELGIIMPL</sequence>
<feature type="transmembrane region" description="Helical" evidence="10">
    <location>
        <begin position="286"/>
        <end position="310"/>
    </location>
</feature>
<evidence type="ECO:0000256" key="2">
    <source>
        <dbReference type="ARBA" id="ARBA00008440"/>
    </source>
</evidence>
<feature type="transmembrane region" description="Helical" evidence="10">
    <location>
        <begin position="110"/>
        <end position="129"/>
    </location>
</feature>
<feature type="domain" description="K+ potassium transporter C-terminal" evidence="12">
    <location>
        <begin position="335"/>
        <end position="496"/>
    </location>
</feature>
<dbReference type="GO" id="GO:0016020">
    <property type="term" value="C:membrane"/>
    <property type="evidence" value="ECO:0007669"/>
    <property type="project" value="UniProtKB-SubCell"/>
</dbReference>